<dbReference type="PANTHER" id="PTHR44196:SF1">
    <property type="entry name" value="DEHYDROGENASE_REDUCTASE SDR FAMILY MEMBER 7B"/>
    <property type="match status" value="1"/>
</dbReference>
<accession>A0ABN6WVR0</accession>
<proteinExistence type="inferred from homology"/>
<evidence type="ECO:0000313" key="4">
    <source>
        <dbReference type="Proteomes" id="UP001321445"/>
    </source>
</evidence>
<evidence type="ECO:0000313" key="3">
    <source>
        <dbReference type="EMBL" id="BDY13180.1"/>
    </source>
</evidence>
<dbReference type="Gene3D" id="3.40.50.720">
    <property type="entry name" value="NAD(P)-binding Rossmann-like Domain"/>
    <property type="match status" value="1"/>
</dbReference>
<reference evidence="3 4" key="1">
    <citation type="submission" date="2023-03" db="EMBL/GenBank/DDBJ databases">
        <title>Description of Hydrogenimonas sp. ISO32.</title>
        <authorList>
            <person name="Mino S."/>
            <person name="Fukazawa S."/>
            <person name="Sawabe T."/>
        </authorList>
    </citation>
    <scope>NUCLEOTIDE SEQUENCE [LARGE SCALE GENOMIC DNA]</scope>
    <source>
        <strain evidence="3 4">ISO32</strain>
    </source>
</reference>
<organism evidence="3 4">
    <name type="scientific">Hydrogenimonas cancrithermarum</name>
    <dbReference type="NCBI Taxonomy" id="2993563"/>
    <lineage>
        <taxon>Bacteria</taxon>
        <taxon>Pseudomonadati</taxon>
        <taxon>Campylobacterota</taxon>
        <taxon>Epsilonproteobacteria</taxon>
        <taxon>Campylobacterales</taxon>
        <taxon>Hydrogenimonadaceae</taxon>
        <taxon>Hydrogenimonas</taxon>
    </lineage>
</organism>
<dbReference type="InterPro" id="IPR002347">
    <property type="entry name" value="SDR_fam"/>
</dbReference>
<keyword evidence="4" id="KW-1185">Reference proteome</keyword>
<dbReference type="Pfam" id="PF00106">
    <property type="entry name" value="adh_short"/>
    <property type="match status" value="1"/>
</dbReference>
<sequence>MKTLFITGTNSGIGKALAEAYLKRGAVVYGLGKKEQSVIEHERFHYLSHDLQAIETISPKLSKFLREAVSIDIAILNAGLLGEIKEMQYTPLYEIETVMQVNVWANKVIIDTLIDLQIPVAQIIGISSGAAVNASKGWGSYSLSKSALNMLLKLYSREMENTHITALAPGVVDTPMVRHITETVDAIRYPSAQRLKNGPILHPEDAARRLIEAFEKVKQYESGSFLDVRTMD</sequence>
<protein>
    <submittedName>
        <fullName evidence="3">Alcohol dehydrogenase</fullName>
    </submittedName>
</protein>
<dbReference type="PRINTS" id="PR00081">
    <property type="entry name" value="GDHRDH"/>
</dbReference>
<evidence type="ECO:0000256" key="2">
    <source>
        <dbReference type="ARBA" id="ARBA00023002"/>
    </source>
</evidence>
<dbReference type="SUPFAM" id="SSF51735">
    <property type="entry name" value="NAD(P)-binding Rossmann-fold domains"/>
    <property type="match status" value="1"/>
</dbReference>
<comment type="similarity">
    <text evidence="1">Belongs to the short-chain dehydrogenases/reductases (SDR) family.</text>
</comment>
<dbReference type="Proteomes" id="UP001321445">
    <property type="component" value="Chromosome"/>
</dbReference>
<dbReference type="RefSeq" id="WP_286336148.1">
    <property type="nucleotide sequence ID" value="NZ_AP027370.1"/>
</dbReference>
<dbReference type="PANTHER" id="PTHR44196">
    <property type="entry name" value="DEHYDROGENASE/REDUCTASE SDR FAMILY MEMBER 7B"/>
    <property type="match status" value="1"/>
</dbReference>
<gene>
    <name evidence="3" type="primary">adh2</name>
    <name evidence="3" type="ORF">HCR_14920</name>
</gene>
<keyword evidence="2" id="KW-0560">Oxidoreductase</keyword>
<name>A0ABN6WVR0_9BACT</name>
<evidence type="ECO:0000256" key="1">
    <source>
        <dbReference type="ARBA" id="ARBA00006484"/>
    </source>
</evidence>
<dbReference type="InterPro" id="IPR036291">
    <property type="entry name" value="NAD(P)-bd_dom_sf"/>
</dbReference>
<dbReference type="EMBL" id="AP027370">
    <property type="protein sequence ID" value="BDY13180.1"/>
    <property type="molecule type" value="Genomic_DNA"/>
</dbReference>